<keyword evidence="7" id="KW-0234">DNA repair</keyword>
<dbReference type="PANTHER" id="PTHR47964">
    <property type="entry name" value="ATP-DEPENDENT DNA HELICASE HOMOLOG RECG, CHLOROPLASTIC"/>
    <property type="match status" value="1"/>
</dbReference>
<dbReference type="NCBIfam" id="NF008165">
    <property type="entry name" value="PRK10917.1-3"/>
    <property type="match status" value="1"/>
</dbReference>
<evidence type="ECO:0000256" key="1">
    <source>
        <dbReference type="ARBA" id="ARBA00022741"/>
    </source>
</evidence>
<dbReference type="SMART" id="SM00487">
    <property type="entry name" value="DEXDc"/>
    <property type="match status" value="1"/>
</dbReference>
<dbReference type="InterPro" id="IPR045562">
    <property type="entry name" value="RecG_dom3_C"/>
</dbReference>
<evidence type="ECO:0000259" key="10">
    <source>
        <dbReference type="PROSITE" id="PS51192"/>
    </source>
</evidence>
<protein>
    <recommendedName>
        <fullName evidence="8">Probable DNA 3'-5' helicase RecG</fullName>
    </recommendedName>
</protein>
<gene>
    <name evidence="12" type="ORF">TMPK1_07300</name>
</gene>
<evidence type="ECO:0000256" key="9">
    <source>
        <dbReference type="SAM" id="MobiDB-lite"/>
    </source>
</evidence>
<keyword evidence="2" id="KW-0227">DNA damage</keyword>
<dbReference type="Gene3D" id="3.40.50.300">
    <property type="entry name" value="P-loop containing nucleotide triphosphate hydrolases"/>
    <property type="match status" value="2"/>
</dbReference>
<dbReference type="InterPro" id="IPR012340">
    <property type="entry name" value="NA-bd_OB-fold"/>
</dbReference>
<dbReference type="GO" id="GO:0005524">
    <property type="term" value="F:ATP binding"/>
    <property type="evidence" value="ECO:0007669"/>
    <property type="project" value="UniProtKB-KW"/>
</dbReference>
<dbReference type="AlphaFoldDB" id="A0A8S8X6M5"/>
<dbReference type="EMBL" id="BOPV01000001">
    <property type="protein sequence ID" value="GIL38493.1"/>
    <property type="molecule type" value="Genomic_DNA"/>
</dbReference>
<dbReference type="Pfam" id="PF00271">
    <property type="entry name" value="Helicase_C"/>
    <property type="match status" value="1"/>
</dbReference>
<dbReference type="Pfam" id="PF00270">
    <property type="entry name" value="DEAD"/>
    <property type="match status" value="1"/>
</dbReference>
<evidence type="ECO:0000313" key="13">
    <source>
        <dbReference type="Proteomes" id="UP000681075"/>
    </source>
</evidence>
<evidence type="ECO:0000256" key="2">
    <source>
        <dbReference type="ARBA" id="ARBA00022763"/>
    </source>
</evidence>
<organism evidence="12 13">
    <name type="scientific">Roseiterribacter gracilis</name>
    <dbReference type="NCBI Taxonomy" id="2812848"/>
    <lineage>
        <taxon>Bacteria</taxon>
        <taxon>Pseudomonadati</taxon>
        <taxon>Pseudomonadota</taxon>
        <taxon>Alphaproteobacteria</taxon>
        <taxon>Rhodospirillales</taxon>
        <taxon>Roseiterribacteraceae</taxon>
        <taxon>Roseiterribacter</taxon>
    </lineage>
</organism>
<dbReference type="SMART" id="SM00490">
    <property type="entry name" value="HELICc"/>
    <property type="match status" value="1"/>
</dbReference>
<dbReference type="InterPro" id="IPR014001">
    <property type="entry name" value="Helicase_ATP-bd"/>
</dbReference>
<name>A0A8S8X6M5_9PROT</name>
<dbReference type="CDD" id="cd04488">
    <property type="entry name" value="RecG_wedge_OBF"/>
    <property type="match status" value="1"/>
</dbReference>
<evidence type="ECO:0000256" key="4">
    <source>
        <dbReference type="ARBA" id="ARBA00022806"/>
    </source>
</evidence>
<dbReference type="Pfam" id="PF17191">
    <property type="entry name" value="RecG_wedge"/>
    <property type="match status" value="1"/>
</dbReference>
<dbReference type="GO" id="GO:0016787">
    <property type="term" value="F:hydrolase activity"/>
    <property type="evidence" value="ECO:0007669"/>
    <property type="project" value="UniProtKB-KW"/>
</dbReference>
<reference evidence="12" key="1">
    <citation type="submission" date="2021-02" db="EMBL/GenBank/DDBJ databases">
        <title>Genome sequence of Rhodospirillales sp. strain TMPK1 isolated from soil.</title>
        <authorList>
            <person name="Nakai R."/>
            <person name="Kusada H."/>
            <person name="Tamaki H."/>
        </authorList>
    </citation>
    <scope>NUCLEOTIDE SEQUENCE</scope>
    <source>
        <strain evidence="12">TMPK1</strain>
    </source>
</reference>
<feature type="domain" description="Helicase ATP-binding" evidence="10">
    <location>
        <begin position="301"/>
        <end position="462"/>
    </location>
</feature>
<dbReference type="CDD" id="cd17992">
    <property type="entry name" value="DEXHc_RecG"/>
    <property type="match status" value="1"/>
</dbReference>
<dbReference type="InterPro" id="IPR011545">
    <property type="entry name" value="DEAD/DEAH_box_helicase_dom"/>
</dbReference>
<keyword evidence="13" id="KW-1185">Reference proteome</keyword>
<dbReference type="GO" id="GO:0003677">
    <property type="term" value="F:DNA binding"/>
    <property type="evidence" value="ECO:0007669"/>
    <property type="project" value="UniProtKB-KW"/>
</dbReference>
<dbReference type="Gene3D" id="2.40.50.140">
    <property type="entry name" value="Nucleic acid-binding proteins"/>
    <property type="match status" value="1"/>
</dbReference>
<evidence type="ECO:0000256" key="8">
    <source>
        <dbReference type="ARBA" id="ARBA00049819"/>
    </source>
</evidence>
<dbReference type="InterPro" id="IPR047112">
    <property type="entry name" value="RecG/Mfd"/>
</dbReference>
<dbReference type="Proteomes" id="UP000681075">
    <property type="component" value="Unassembled WGS sequence"/>
</dbReference>
<keyword evidence="4 12" id="KW-0347">Helicase</keyword>
<dbReference type="InterPro" id="IPR027417">
    <property type="entry name" value="P-loop_NTPase"/>
</dbReference>
<dbReference type="PROSITE" id="PS51192">
    <property type="entry name" value="HELICASE_ATP_BIND_1"/>
    <property type="match status" value="1"/>
</dbReference>
<dbReference type="NCBIfam" id="NF008164">
    <property type="entry name" value="PRK10917.1-2"/>
    <property type="match status" value="1"/>
</dbReference>
<keyword evidence="6" id="KW-0238">DNA-binding</keyword>
<sequence length="714" mass="77913">MPSTSGSPKTPAAKNDRPPALKRPAGLEAIFQPVTLVTGVGSAAAKALTRLAGPNLIDLLWHLPAGLVDRRYNPTVASAEPGRIATMTLEIGEHLPSRRPGMPYRVRAGDDTGGLHLVFFQSRAPWLQKLLPVDSTRIIAGKIEAFNGQKQIVHPDLVLDPAEKHRLKPIQTVYPLTAGINGPQLERWIDEAVRRAPDLPEWIDPPLLKREAWPSWRDAITHIHAPEDEDDLSPLTPWRRRLAFDELLANQLALLLVRERQRRATGRSTKATGALRAQALKLLPYKLTGAQLRTLGEIDADMAATTRMSRLLQGDVGSGKTIVAFLAMLSAVEAGRQAALMAPTEILARQHLQTIAPLALKLGLEVAVLTGRDKGKARARTLQGLAEGAIKLVVGTHALTQDPVEFRDLALTVVDEQHRFGVEDRMRLSNKGKGSDVLVMTATPIPRTLTLTSYGDLDVSKLDEKPPGRQPVDTLTLPADRLDEVVAGVGRAIAAGARVYWVCPLVEESEVSDLAAARERAAELSAYFKGRVGLVHGRLRGPEKDAVMAQFAKGEIDILVATTVIEVGVNVPEATVMVIEHAERFGLAQLHQLRGRVGRGAGKSRCLLIYSPPLTETARQRLTVIKESEDGFVIAEKDLELRGAGDLLGTKQSGRPDFRLADLEHHADLLEIARDDAKRILSTDLELASPRGKALRTLLYLFERDAAVRYLRSG</sequence>
<evidence type="ECO:0000256" key="3">
    <source>
        <dbReference type="ARBA" id="ARBA00022801"/>
    </source>
</evidence>
<dbReference type="InterPro" id="IPR001650">
    <property type="entry name" value="Helicase_C-like"/>
</dbReference>
<dbReference type="InterPro" id="IPR033454">
    <property type="entry name" value="RecG_wedge"/>
</dbReference>
<dbReference type="PANTHER" id="PTHR47964:SF1">
    <property type="entry name" value="ATP-DEPENDENT DNA HELICASE HOMOLOG RECG, CHLOROPLASTIC"/>
    <property type="match status" value="1"/>
</dbReference>
<dbReference type="NCBIfam" id="NF008168">
    <property type="entry name" value="PRK10917.2-2"/>
    <property type="match status" value="1"/>
</dbReference>
<evidence type="ECO:0000256" key="6">
    <source>
        <dbReference type="ARBA" id="ARBA00023125"/>
    </source>
</evidence>
<evidence type="ECO:0000259" key="11">
    <source>
        <dbReference type="PROSITE" id="PS51194"/>
    </source>
</evidence>
<proteinExistence type="predicted"/>
<dbReference type="SUPFAM" id="SSF50249">
    <property type="entry name" value="Nucleic acid-binding proteins"/>
    <property type="match status" value="1"/>
</dbReference>
<keyword evidence="3" id="KW-0378">Hydrolase</keyword>
<dbReference type="GO" id="GO:0006281">
    <property type="term" value="P:DNA repair"/>
    <property type="evidence" value="ECO:0007669"/>
    <property type="project" value="UniProtKB-KW"/>
</dbReference>
<accession>A0A8S8X6M5</accession>
<evidence type="ECO:0000256" key="7">
    <source>
        <dbReference type="ARBA" id="ARBA00023204"/>
    </source>
</evidence>
<evidence type="ECO:0000256" key="5">
    <source>
        <dbReference type="ARBA" id="ARBA00022840"/>
    </source>
</evidence>
<dbReference type="GO" id="GO:0003678">
    <property type="term" value="F:DNA helicase activity"/>
    <property type="evidence" value="ECO:0007669"/>
    <property type="project" value="TreeGrafter"/>
</dbReference>
<keyword evidence="1" id="KW-0547">Nucleotide-binding</keyword>
<evidence type="ECO:0000313" key="12">
    <source>
        <dbReference type="EMBL" id="GIL38493.1"/>
    </source>
</evidence>
<comment type="caution">
    <text evidence="12">The sequence shown here is derived from an EMBL/GenBank/DDBJ whole genome shotgun (WGS) entry which is preliminary data.</text>
</comment>
<dbReference type="SUPFAM" id="SSF52540">
    <property type="entry name" value="P-loop containing nucleoside triphosphate hydrolases"/>
    <property type="match status" value="2"/>
</dbReference>
<feature type="region of interest" description="Disordered" evidence="9">
    <location>
        <begin position="1"/>
        <end position="21"/>
    </location>
</feature>
<feature type="domain" description="Helicase C-terminal" evidence="11">
    <location>
        <begin position="481"/>
        <end position="640"/>
    </location>
</feature>
<keyword evidence="5" id="KW-0067">ATP-binding</keyword>
<dbReference type="PROSITE" id="PS51194">
    <property type="entry name" value="HELICASE_CTER"/>
    <property type="match status" value="1"/>
</dbReference>
<dbReference type="Pfam" id="PF19833">
    <property type="entry name" value="RecG_dom3_C"/>
    <property type="match status" value="1"/>
</dbReference>